<sequence length="49" mass="5107">MNRPLWICTLVGAAVGFSFGLAVYDSPVVGFAVGIGLGALVGASFRRRH</sequence>
<gene>
    <name evidence="2" type="ORF">PSET11_02745</name>
</gene>
<reference evidence="2 3" key="1">
    <citation type="submission" date="2018-11" db="EMBL/GenBank/DDBJ databases">
        <authorList>
            <person name="Criscuolo A."/>
        </authorList>
    </citation>
    <scope>NUCLEOTIDE SEQUENCE [LARGE SCALE GENOMIC DNA]</scope>
    <source>
        <strain evidence="2">AT11b</strain>
    </source>
</reference>
<evidence type="ECO:0000313" key="3">
    <source>
        <dbReference type="Proteomes" id="UP000280861"/>
    </source>
</evidence>
<evidence type="ECO:0008006" key="4">
    <source>
        <dbReference type="Google" id="ProtNLM"/>
    </source>
</evidence>
<dbReference type="RefSeq" id="WP_203415978.1">
    <property type="nucleotide sequence ID" value="NZ_CBCRYA010000001.1"/>
</dbReference>
<organism evidence="2 3">
    <name type="scientific">Arthrobacter ulcerisalmonis</name>
    <dbReference type="NCBI Taxonomy" id="2483813"/>
    <lineage>
        <taxon>Bacteria</taxon>
        <taxon>Bacillati</taxon>
        <taxon>Actinomycetota</taxon>
        <taxon>Actinomycetes</taxon>
        <taxon>Micrococcales</taxon>
        <taxon>Micrococcaceae</taxon>
        <taxon>Arthrobacter</taxon>
    </lineage>
</organism>
<keyword evidence="3" id="KW-1185">Reference proteome</keyword>
<dbReference type="Proteomes" id="UP000280861">
    <property type="component" value="Unassembled WGS sequence"/>
</dbReference>
<evidence type="ECO:0000313" key="2">
    <source>
        <dbReference type="EMBL" id="VDC31021.1"/>
    </source>
</evidence>
<name>A0A3P5X8K3_9MICC</name>
<proteinExistence type="predicted"/>
<feature type="transmembrane region" description="Helical" evidence="1">
    <location>
        <begin position="28"/>
        <end position="45"/>
    </location>
</feature>
<keyword evidence="1" id="KW-0812">Transmembrane</keyword>
<keyword evidence="1" id="KW-0472">Membrane</keyword>
<protein>
    <recommendedName>
        <fullName evidence="4">Glycine zipper domain-containing protein</fullName>
    </recommendedName>
</protein>
<evidence type="ECO:0000256" key="1">
    <source>
        <dbReference type="SAM" id="Phobius"/>
    </source>
</evidence>
<dbReference type="AlphaFoldDB" id="A0A3P5X8K3"/>
<dbReference type="EMBL" id="UXAU01000038">
    <property type="protein sequence ID" value="VDC31021.1"/>
    <property type="molecule type" value="Genomic_DNA"/>
</dbReference>
<accession>A0A3P5X8K3</accession>
<keyword evidence="1" id="KW-1133">Transmembrane helix</keyword>